<keyword evidence="3" id="KW-1185">Reference proteome</keyword>
<dbReference type="EMBL" id="AJZO02000093">
    <property type="protein sequence ID" value="OEF51876.1"/>
    <property type="molecule type" value="Genomic_DNA"/>
</dbReference>
<keyword evidence="1" id="KW-0812">Transmembrane</keyword>
<evidence type="ECO:0000256" key="1">
    <source>
        <dbReference type="SAM" id="Phobius"/>
    </source>
</evidence>
<protein>
    <submittedName>
        <fullName evidence="2">Uncharacterized protein</fullName>
    </submittedName>
</protein>
<feature type="transmembrane region" description="Helical" evidence="1">
    <location>
        <begin position="33"/>
        <end position="51"/>
    </location>
</feature>
<accession>A0ABX3B7W9</accession>
<keyword evidence="1" id="KW-0472">Membrane</keyword>
<proteinExistence type="predicted"/>
<evidence type="ECO:0000313" key="3">
    <source>
        <dbReference type="Proteomes" id="UP000094638"/>
    </source>
</evidence>
<gene>
    <name evidence="2" type="ORF">A163_19355</name>
</gene>
<sequence>MVSALPAAFLCVALISLITTTELFELTIGLPNLAWYLILVAFAGLFMRVAYHKITDTQSIKYADELLLNYESAHVKRVELTFWNNIRKVIEYDVIRGIFLR</sequence>
<organism evidence="2 3">
    <name type="scientific">Vibrio tasmaniensis 1F-267</name>
    <dbReference type="NCBI Taxonomy" id="1191324"/>
    <lineage>
        <taxon>Bacteria</taxon>
        <taxon>Pseudomonadati</taxon>
        <taxon>Pseudomonadota</taxon>
        <taxon>Gammaproteobacteria</taxon>
        <taxon>Vibrionales</taxon>
        <taxon>Vibrionaceae</taxon>
        <taxon>Vibrio</taxon>
    </lineage>
</organism>
<name>A0ABX3B7W9_9VIBR</name>
<evidence type="ECO:0000313" key="2">
    <source>
        <dbReference type="EMBL" id="OEF51876.1"/>
    </source>
</evidence>
<dbReference type="Proteomes" id="UP000094638">
    <property type="component" value="Unassembled WGS sequence"/>
</dbReference>
<keyword evidence="1" id="KW-1133">Transmembrane helix</keyword>
<reference evidence="2 3" key="1">
    <citation type="journal article" date="2012" name="Science">
        <title>Ecological populations of bacteria act as socially cohesive units of antibiotic production and resistance.</title>
        <authorList>
            <person name="Cordero O.X."/>
            <person name="Wildschutte H."/>
            <person name="Kirkup B."/>
            <person name="Proehl S."/>
            <person name="Ngo L."/>
            <person name="Hussain F."/>
            <person name="Le Roux F."/>
            <person name="Mincer T."/>
            <person name="Polz M.F."/>
        </authorList>
    </citation>
    <scope>NUCLEOTIDE SEQUENCE [LARGE SCALE GENOMIC DNA]</scope>
    <source>
        <strain evidence="2 3">1F-267</strain>
    </source>
</reference>
<comment type="caution">
    <text evidence="2">The sequence shown here is derived from an EMBL/GenBank/DDBJ whole genome shotgun (WGS) entry which is preliminary data.</text>
</comment>